<keyword evidence="1" id="KW-0472">Membrane</keyword>
<reference evidence="3 4" key="1">
    <citation type="submission" date="2023-07" db="EMBL/GenBank/DDBJ databases">
        <title>Sorghum-associated microbial communities from plants grown in Nebraska, USA.</title>
        <authorList>
            <person name="Schachtman D."/>
        </authorList>
    </citation>
    <scope>NUCLEOTIDE SEQUENCE [LARGE SCALE GENOMIC DNA]</scope>
    <source>
        <strain evidence="3 4">BE240</strain>
    </source>
</reference>
<feature type="transmembrane region" description="Helical" evidence="1">
    <location>
        <begin position="161"/>
        <end position="180"/>
    </location>
</feature>
<keyword evidence="4" id="KW-1185">Reference proteome</keyword>
<keyword evidence="1" id="KW-0812">Transmembrane</keyword>
<comment type="caution">
    <text evidence="3">The sequence shown here is derived from an EMBL/GenBank/DDBJ whole genome shotgun (WGS) entry which is preliminary data.</text>
</comment>
<feature type="domain" description="DUF112" evidence="2">
    <location>
        <begin position="37"/>
        <end position="479"/>
    </location>
</feature>
<evidence type="ECO:0000313" key="4">
    <source>
        <dbReference type="Proteomes" id="UP001265550"/>
    </source>
</evidence>
<dbReference type="InterPro" id="IPR002823">
    <property type="entry name" value="DUF112_TM"/>
</dbReference>
<organism evidence="3 4">
    <name type="scientific">Hydrogenophaga laconesensis</name>
    <dbReference type="NCBI Taxonomy" id="1805971"/>
    <lineage>
        <taxon>Bacteria</taxon>
        <taxon>Pseudomonadati</taxon>
        <taxon>Pseudomonadota</taxon>
        <taxon>Betaproteobacteria</taxon>
        <taxon>Burkholderiales</taxon>
        <taxon>Comamonadaceae</taxon>
        <taxon>Hydrogenophaga</taxon>
    </lineage>
</organism>
<evidence type="ECO:0000256" key="1">
    <source>
        <dbReference type="SAM" id="Phobius"/>
    </source>
</evidence>
<feature type="transmembrane region" description="Helical" evidence="1">
    <location>
        <begin position="390"/>
        <end position="411"/>
    </location>
</feature>
<feature type="transmembrane region" description="Helical" evidence="1">
    <location>
        <begin position="505"/>
        <end position="527"/>
    </location>
</feature>
<dbReference type="EMBL" id="JAVDWE010000007">
    <property type="protein sequence ID" value="MDR7095061.1"/>
    <property type="molecule type" value="Genomic_DNA"/>
</dbReference>
<feature type="transmembrane region" description="Helical" evidence="1">
    <location>
        <begin position="125"/>
        <end position="149"/>
    </location>
</feature>
<accession>A0ABU1VC60</accession>
<proteinExistence type="predicted"/>
<name>A0ABU1VC60_9BURK</name>
<evidence type="ECO:0000259" key="2">
    <source>
        <dbReference type="Pfam" id="PF01970"/>
    </source>
</evidence>
<protein>
    <submittedName>
        <fullName evidence="3">TctA family transporter</fullName>
    </submittedName>
</protein>
<evidence type="ECO:0000313" key="3">
    <source>
        <dbReference type="EMBL" id="MDR7095061.1"/>
    </source>
</evidence>
<feature type="transmembrane region" description="Helical" evidence="1">
    <location>
        <begin position="355"/>
        <end position="378"/>
    </location>
</feature>
<feature type="transmembrane region" description="Helical" evidence="1">
    <location>
        <begin position="431"/>
        <end position="448"/>
    </location>
</feature>
<dbReference type="Proteomes" id="UP001265550">
    <property type="component" value="Unassembled WGS sequence"/>
</dbReference>
<feature type="transmembrane region" description="Helical" evidence="1">
    <location>
        <begin position="224"/>
        <end position="246"/>
    </location>
</feature>
<feature type="transmembrane region" description="Helical" evidence="1">
    <location>
        <begin position="294"/>
        <end position="315"/>
    </location>
</feature>
<sequence length="535" mass="54972">MAYALHALKTDGHEDMEFSWWDSLAQGLAAVGSWQALGLVALGVVVGSVFGVLPGLGPVAAIALLLPATLGLSSLSALLVLAGVYYGAQYGGSVPAIVLDQPGEASSVMTSLDGHPLARQNRAGVALSVATLSSFVAGCLAIALVVLLAPGVVSLGLQFGAAERFLLLVVGLVGATVLASGSFLKALAMAVLGLLLGLVGWDVHTGTARFVPEALEPWMGRQQGLTEGVGFIALALGFFVVAPVAAELAGLSALAPGAPVQESPRAPSDGVGLDTRPTRDELKDALPALLRGTGLGVVLGVLPGGGALLSSLAAYRLEAVVSRHREPALGQGNLRGVAAPEAANNAGAQTAYLPMLALGLPPNTIMALLLGALGLHAIEPGPSVMVVQPQLFWGLLVSMWVGNLLLLALNLPLGRWWVPAMLSVLRLPRRALLAGLLVAAGLGALALGPHGWGVWLVMGLGLLGFLLQRLGCEGVALLLGFVLAPGLEEQLRRALQLARGNWFVFIERPVSALLLMVAILLLLVVVLQPRRRGGR</sequence>
<gene>
    <name evidence="3" type="ORF">J2X09_002805</name>
</gene>
<dbReference type="PANTHER" id="PTHR35342">
    <property type="entry name" value="TRICARBOXYLIC TRANSPORT PROTEIN"/>
    <property type="match status" value="1"/>
</dbReference>
<feature type="transmembrane region" description="Helical" evidence="1">
    <location>
        <begin position="186"/>
        <end position="203"/>
    </location>
</feature>
<dbReference type="PANTHER" id="PTHR35342:SF5">
    <property type="entry name" value="TRICARBOXYLIC TRANSPORT PROTEIN"/>
    <property type="match status" value="1"/>
</dbReference>
<feature type="transmembrane region" description="Helical" evidence="1">
    <location>
        <begin position="34"/>
        <end position="53"/>
    </location>
</feature>
<dbReference type="Pfam" id="PF01970">
    <property type="entry name" value="TctA"/>
    <property type="match status" value="1"/>
</dbReference>
<keyword evidence="1" id="KW-1133">Transmembrane helix</keyword>
<feature type="transmembrane region" description="Helical" evidence="1">
    <location>
        <begin position="60"/>
        <end position="86"/>
    </location>
</feature>